<dbReference type="AlphaFoldDB" id="A0A0F8YPE1"/>
<evidence type="ECO:0000313" key="1">
    <source>
        <dbReference type="EMBL" id="KKK83298.1"/>
    </source>
</evidence>
<accession>A0A0F8YPE1</accession>
<sequence length="45" mass="5066">SHIRHLAVIEEGALVGLIGLRDVLTVQLRSCEKEKLILSEEVNQR</sequence>
<evidence type="ECO:0008006" key="2">
    <source>
        <dbReference type="Google" id="ProtNLM"/>
    </source>
</evidence>
<dbReference type="InterPro" id="IPR046342">
    <property type="entry name" value="CBS_dom_sf"/>
</dbReference>
<organism evidence="1">
    <name type="scientific">marine sediment metagenome</name>
    <dbReference type="NCBI Taxonomy" id="412755"/>
    <lineage>
        <taxon>unclassified sequences</taxon>
        <taxon>metagenomes</taxon>
        <taxon>ecological metagenomes</taxon>
    </lineage>
</organism>
<comment type="caution">
    <text evidence="1">The sequence shown here is derived from an EMBL/GenBank/DDBJ whole genome shotgun (WGS) entry which is preliminary data.</text>
</comment>
<name>A0A0F8YPE1_9ZZZZ</name>
<dbReference type="EMBL" id="LAZR01052288">
    <property type="protein sequence ID" value="KKK83298.1"/>
    <property type="molecule type" value="Genomic_DNA"/>
</dbReference>
<reference evidence="1" key="1">
    <citation type="journal article" date="2015" name="Nature">
        <title>Complex archaea that bridge the gap between prokaryotes and eukaryotes.</title>
        <authorList>
            <person name="Spang A."/>
            <person name="Saw J.H."/>
            <person name="Jorgensen S.L."/>
            <person name="Zaremba-Niedzwiedzka K."/>
            <person name="Martijn J."/>
            <person name="Lind A.E."/>
            <person name="van Eijk R."/>
            <person name="Schleper C."/>
            <person name="Guy L."/>
            <person name="Ettema T.J."/>
        </authorList>
    </citation>
    <scope>NUCLEOTIDE SEQUENCE</scope>
</reference>
<feature type="non-terminal residue" evidence="1">
    <location>
        <position position="1"/>
    </location>
</feature>
<dbReference type="SUPFAM" id="SSF54631">
    <property type="entry name" value="CBS-domain pair"/>
    <property type="match status" value="1"/>
</dbReference>
<dbReference type="Gene3D" id="3.10.580.10">
    <property type="entry name" value="CBS-domain"/>
    <property type="match status" value="1"/>
</dbReference>
<gene>
    <name evidence="1" type="ORF">LCGC14_2794810</name>
</gene>
<protein>
    <recommendedName>
        <fullName evidence="2">CBS domain-containing protein</fullName>
    </recommendedName>
</protein>
<proteinExistence type="predicted"/>